<protein>
    <submittedName>
        <fullName evidence="3">CAAX prenyl protease-related protein</fullName>
    </submittedName>
</protein>
<feature type="transmembrane region" description="Helical" evidence="1">
    <location>
        <begin position="14"/>
        <end position="34"/>
    </location>
</feature>
<evidence type="ECO:0000313" key="4">
    <source>
        <dbReference type="Proteomes" id="UP001617669"/>
    </source>
</evidence>
<keyword evidence="3" id="KW-0378">Hydrolase</keyword>
<dbReference type="InterPro" id="IPR003675">
    <property type="entry name" value="Rce1/LyrA-like_dom"/>
</dbReference>
<dbReference type="NCBIfam" id="TIGR03008">
    <property type="entry name" value="pepcterm_CAAX"/>
    <property type="match status" value="1"/>
</dbReference>
<keyword evidence="3" id="KW-0645">Protease</keyword>
<comment type="caution">
    <text evidence="3">The sequence shown here is derived from an EMBL/GenBank/DDBJ whole genome shotgun (WGS) entry which is preliminary data.</text>
</comment>
<dbReference type="InterPro" id="IPR014346">
    <property type="entry name" value="Prenyl_protease-related"/>
</dbReference>
<keyword evidence="1" id="KW-0812">Transmembrane</keyword>
<reference evidence="3 4" key="1">
    <citation type="submission" date="2024-11" db="EMBL/GenBank/DDBJ databases">
        <authorList>
            <person name="Kaparullina E.N."/>
            <person name="Delegan Y.A."/>
            <person name="Doronina N.V."/>
        </authorList>
    </citation>
    <scope>NUCLEOTIDE SEQUENCE [LARGE SCALE GENOMIC DNA]</scope>
    <source>
        <strain evidence="3 4">7sh_L</strain>
    </source>
</reference>
<feature type="transmembrane region" description="Helical" evidence="1">
    <location>
        <begin position="40"/>
        <end position="58"/>
    </location>
</feature>
<sequence>MLPIRLDPNIWSRIAPFALYMLFMATVDILAPYLPSGLDIRWLYGVKVGLVALLLWSLRSYYIELSGIAKLRWREWLSASLIGVLVFVVWISLDAPWMLLGDQSKGFNPGNGQYVCLLMATRLIGAALVVPLMEELFWRSFLMRWIHNQHFLNVDPRQASILALLVSSALFAIEHTEWLAGLLAGLAYGLLYIRSGKIWMPIIAHAVTNGILGVWVIYTGNWHYW</sequence>
<name>A0ABW8GL11_9PROT</name>
<feature type="domain" description="CAAX prenyl protease 2/Lysostaphin resistance protein A-like" evidence="2">
    <location>
        <begin position="122"/>
        <end position="210"/>
    </location>
</feature>
<keyword evidence="1" id="KW-1133">Transmembrane helix</keyword>
<proteinExistence type="predicted"/>
<feature type="transmembrane region" description="Helical" evidence="1">
    <location>
        <begin position="154"/>
        <end position="172"/>
    </location>
</feature>
<evidence type="ECO:0000313" key="3">
    <source>
        <dbReference type="EMBL" id="MFJ5444665.1"/>
    </source>
</evidence>
<feature type="transmembrane region" description="Helical" evidence="1">
    <location>
        <begin position="112"/>
        <end position="133"/>
    </location>
</feature>
<dbReference type="PANTHER" id="PTHR43592">
    <property type="entry name" value="CAAX AMINO TERMINAL PROTEASE"/>
    <property type="match status" value="1"/>
</dbReference>
<dbReference type="Proteomes" id="UP001617669">
    <property type="component" value="Unassembled WGS sequence"/>
</dbReference>
<dbReference type="GO" id="GO:0008233">
    <property type="term" value="F:peptidase activity"/>
    <property type="evidence" value="ECO:0007669"/>
    <property type="project" value="UniProtKB-KW"/>
</dbReference>
<dbReference type="GO" id="GO:0006508">
    <property type="term" value="P:proteolysis"/>
    <property type="evidence" value="ECO:0007669"/>
    <property type="project" value="UniProtKB-KW"/>
</dbReference>
<organism evidence="3 4">
    <name type="scientific">Methylobacillus methanolivorans</name>
    <dbReference type="NCBI Taxonomy" id="1848927"/>
    <lineage>
        <taxon>Bacteria</taxon>
        <taxon>Pseudomonadati</taxon>
        <taxon>Pseudomonadota</taxon>
        <taxon>Betaproteobacteria</taxon>
        <taxon>Nitrosomonadales</taxon>
        <taxon>Methylophilaceae</taxon>
        <taxon>Methylobacillus</taxon>
    </lineage>
</organism>
<dbReference type="EMBL" id="JBIWXY010000001">
    <property type="protein sequence ID" value="MFJ5444665.1"/>
    <property type="molecule type" value="Genomic_DNA"/>
</dbReference>
<evidence type="ECO:0000256" key="1">
    <source>
        <dbReference type="SAM" id="Phobius"/>
    </source>
</evidence>
<feature type="transmembrane region" description="Helical" evidence="1">
    <location>
        <begin position="198"/>
        <end position="218"/>
    </location>
</feature>
<feature type="transmembrane region" description="Helical" evidence="1">
    <location>
        <begin position="79"/>
        <end position="100"/>
    </location>
</feature>
<keyword evidence="1" id="KW-0472">Membrane</keyword>
<keyword evidence="4" id="KW-1185">Reference proteome</keyword>
<evidence type="ECO:0000259" key="2">
    <source>
        <dbReference type="Pfam" id="PF02517"/>
    </source>
</evidence>
<dbReference type="RefSeq" id="WP_400877764.1">
    <property type="nucleotide sequence ID" value="NZ_JBIWXY010000001.1"/>
</dbReference>
<dbReference type="Pfam" id="PF02517">
    <property type="entry name" value="Rce1-like"/>
    <property type="match status" value="1"/>
</dbReference>
<accession>A0ABW8GL11</accession>
<dbReference type="PANTHER" id="PTHR43592:SF15">
    <property type="entry name" value="CAAX AMINO TERMINAL PROTEASE FAMILY PROTEIN"/>
    <property type="match status" value="1"/>
</dbReference>
<gene>
    <name evidence="3" type="ORF">ACIKP9_00330</name>
</gene>